<sequence length="85" mass="9285">MKKIMLSFILVCSAIISNACPACEAAQPKVLRGITHGAGPTSNWDYLAGIVTLLIVIGVLFFSIKWLISPGEKEENHIKRSVLNF</sequence>
<keyword evidence="1" id="KW-1133">Transmembrane helix</keyword>
<name>A0A3M9N8K7_9BACT</name>
<dbReference type="OrthoDB" id="678322at2"/>
<dbReference type="AlphaFoldDB" id="A0A3M9N8K7"/>
<keyword evidence="1" id="KW-0472">Membrane</keyword>
<gene>
    <name evidence="3" type="ORF">EFY79_18020</name>
</gene>
<dbReference type="RefSeq" id="WP_123122143.1">
    <property type="nucleotide sequence ID" value="NZ_RJJR01000017.1"/>
</dbReference>
<protein>
    <submittedName>
        <fullName evidence="3">Uncharacterized protein</fullName>
    </submittedName>
</protein>
<evidence type="ECO:0000256" key="1">
    <source>
        <dbReference type="SAM" id="Phobius"/>
    </source>
</evidence>
<feature type="chain" id="PRO_5018128205" evidence="2">
    <location>
        <begin position="23"/>
        <end position="85"/>
    </location>
</feature>
<comment type="caution">
    <text evidence="3">The sequence shown here is derived from an EMBL/GenBank/DDBJ whole genome shotgun (WGS) entry which is preliminary data.</text>
</comment>
<organism evidence="3 4">
    <name type="scientific">Hanamia caeni</name>
    <dbReference type="NCBI Taxonomy" id="2294116"/>
    <lineage>
        <taxon>Bacteria</taxon>
        <taxon>Pseudomonadati</taxon>
        <taxon>Bacteroidota</taxon>
        <taxon>Chitinophagia</taxon>
        <taxon>Chitinophagales</taxon>
        <taxon>Chitinophagaceae</taxon>
        <taxon>Hanamia</taxon>
    </lineage>
</organism>
<evidence type="ECO:0000256" key="2">
    <source>
        <dbReference type="SAM" id="SignalP"/>
    </source>
</evidence>
<proteinExistence type="predicted"/>
<keyword evidence="1" id="KW-0812">Transmembrane</keyword>
<feature type="signal peptide" evidence="2">
    <location>
        <begin position="1"/>
        <end position="22"/>
    </location>
</feature>
<reference evidence="3 4" key="1">
    <citation type="submission" date="2018-11" db="EMBL/GenBank/DDBJ databases">
        <title>Draft genome sequence of Ferruginibacter sp. BO-59.</title>
        <authorList>
            <person name="Im W.T."/>
        </authorList>
    </citation>
    <scope>NUCLEOTIDE SEQUENCE [LARGE SCALE GENOMIC DNA]</scope>
    <source>
        <strain evidence="3 4">BO-59</strain>
    </source>
</reference>
<evidence type="ECO:0000313" key="3">
    <source>
        <dbReference type="EMBL" id="RNI33657.1"/>
    </source>
</evidence>
<evidence type="ECO:0000313" key="4">
    <source>
        <dbReference type="Proteomes" id="UP000267223"/>
    </source>
</evidence>
<keyword evidence="4" id="KW-1185">Reference proteome</keyword>
<keyword evidence="2" id="KW-0732">Signal</keyword>
<accession>A0A3M9N8K7</accession>
<feature type="transmembrane region" description="Helical" evidence="1">
    <location>
        <begin position="46"/>
        <end position="68"/>
    </location>
</feature>
<dbReference type="Proteomes" id="UP000267223">
    <property type="component" value="Unassembled WGS sequence"/>
</dbReference>
<dbReference type="EMBL" id="RJJR01000017">
    <property type="protein sequence ID" value="RNI33657.1"/>
    <property type="molecule type" value="Genomic_DNA"/>
</dbReference>